<dbReference type="Pfam" id="PF00497">
    <property type="entry name" value="SBP_bac_3"/>
    <property type="match status" value="1"/>
</dbReference>
<keyword evidence="1 2" id="KW-0732">Signal</keyword>
<dbReference type="GO" id="GO:0016020">
    <property type="term" value="C:membrane"/>
    <property type="evidence" value="ECO:0007669"/>
    <property type="project" value="InterPro"/>
</dbReference>
<organism evidence="5 6">
    <name type="scientific">Erysipelothrix larvae</name>
    <dbReference type="NCBI Taxonomy" id="1514105"/>
    <lineage>
        <taxon>Bacteria</taxon>
        <taxon>Bacillati</taxon>
        <taxon>Bacillota</taxon>
        <taxon>Erysipelotrichia</taxon>
        <taxon>Erysipelotrichales</taxon>
        <taxon>Erysipelotrichaceae</taxon>
        <taxon>Erysipelothrix</taxon>
    </lineage>
</organism>
<dbReference type="Proteomes" id="UP000063781">
    <property type="component" value="Chromosome"/>
</dbReference>
<accession>A0A0X8H1R9</accession>
<dbReference type="InterPro" id="IPR001320">
    <property type="entry name" value="Iontro_rcpt_C"/>
</dbReference>
<keyword evidence="6" id="KW-1185">Reference proteome</keyword>
<proteinExistence type="predicted"/>
<dbReference type="EMBL" id="CP013213">
    <property type="protein sequence ID" value="AMC94259.1"/>
    <property type="molecule type" value="Genomic_DNA"/>
</dbReference>
<gene>
    <name evidence="5" type="ORF">AOC36_09795</name>
</gene>
<dbReference type="PANTHER" id="PTHR35936">
    <property type="entry name" value="MEMBRANE-BOUND LYTIC MUREIN TRANSGLYCOSYLASE F"/>
    <property type="match status" value="1"/>
</dbReference>
<feature type="domain" description="Ionotropic glutamate receptor C-terminal" evidence="4">
    <location>
        <begin position="29"/>
        <end position="248"/>
    </location>
</feature>
<evidence type="ECO:0000313" key="5">
    <source>
        <dbReference type="EMBL" id="AMC94259.1"/>
    </source>
</evidence>
<sequence>MKSLYKGFMIGLVMLLLTACGSGDGDKEYIIASDNGYPPFEWAEASGTYVGIDVDIMNAIAEDQGIKIKMDFIGFTGAVASLKSGQADAVLAGMTITDERLKVYDFSDPYYDVSVTMAVAIGSDITSYEDLRGKRVAIKTSTNGADFAESIKEQYGFEVVYFDDSATMYTEVVSGNAVACFEDAPVMEYSIAKNGVQLVTTGVSEIPSQYGFAVMKGENAELLEKFNAGLANIKANGKYQEIVDKYTK</sequence>
<dbReference type="Gene3D" id="3.40.190.10">
    <property type="entry name" value="Periplasmic binding protein-like II"/>
    <property type="match status" value="2"/>
</dbReference>
<name>A0A0X8H1R9_9FIRM</name>
<dbReference type="RefSeq" id="WP_067633792.1">
    <property type="nucleotide sequence ID" value="NZ_CP013213.1"/>
</dbReference>
<feature type="chain" id="PRO_5038618757" evidence="2">
    <location>
        <begin position="20"/>
        <end position="248"/>
    </location>
</feature>
<evidence type="ECO:0000259" key="3">
    <source>
        <dbReference type="SMART" id="SM00062"/>
    </source>
</evidence>
<dbReference type="STRING" id="1514105.AOC36_09795"/>
<dbReference type="AlphaFoldDB" id="A0A0X8H1R9"/>
<dbReference type="PANTHER" id="PTHR35936:SF38">
    <property type="entry name" value="GLUTAMINE-BINDING PERIPLASMIC PROTEIN"/>
    <property type="match status" value="1"/>
</dbReference>
<evidence type="ECO:0000256" key="1">
    <source>
        <dbReference type="ARBA" id="ARBA00022729"/>
    </source>
</evidence>
<feature type="signal peptide" evidence="2">
    <location>
        <begin position="1"/>
        <end position="19"/>
    </location>
</feature>
<reference evidence="5 6" key="1">
    <citation type="submission" date="2015-10" db="EMBL/GenBank/DDBJ databases">
        <title>Erysipelothrix larvae sp. LV19 isolated from the larval gut of the rhinoceros beetle, Trypoxylus dichotomus.</title>
        <authorList>
            <person name="Lim S."/>
            <person name="Kim B.-C."/>
        </authorList>
    </citation>
    <scope>NUCLEOTIDE SEQUENCE [LARGE SCALE GENOMIC DNA]</scope>
    <source>
        <strain evidence="5 6">LV19</strain>
    </source>
</reference>
<protein>
    <submittedName>
        <fullName evidence="5">Glutamine ABC transporter substrate-binding protein</fullName>
    </submittedName>
</protein>
<evidence type="ECO:0000313" key="6">
    <source>
        <dbReference type="Proteomes" id="UP000063781"/>
    </source>
</evidence>
<dbReference type="PROSITE" id="PS51257">
    <property type="entry name" value="PROKAR_LIPOPROTEIN"/>
    <property type="match status" value="1"/>
</dbReference>
<evidence type="ECO:0000259" key="4">
    <source>
        <dbReference type="SMART" id="SM00079"/>
    </source>
</evidence>
<dbReference type="SMART" id="SM00079">
    <property type="entry name" value="PBPe"/>
    <property type="match status" value="1"/>
</dbReference>
<dbReference type="GO" id="GO:0015276">
    <property type="term" value="F:ligand-gated monoatomic ion channel activity"/>
    <property type="evidence" value="ECO:0007669"/>
    <property type="project" value="InterPro"/>
</dbReference>
<dbReference type="KEGG" id="erl:AOC36_09795"/>
<dbReference type="SUPFAM" id="SSF53850">
    <property type="entry name" value="Periplasmic binding protein-like II"/>
    <property type="match status" value="1"/>
</dbReference>
<feature type="domain" description="Solute-binding protein family 3/N-terminal" evidence="3">
    <location>
        <begin position="28"/>
        <end position="248"/>
    </location>
</feature>
<dbReference type="InterPro" id="IPR001638">
    <property type="entry name" value="Solute-binding_3/MltF_N"/>
</dbReference>
<evidence type="ECO:0000256" key="2">
    <source>
        <dbReference type="SAM" id="SignalP"/>
    </source>
</evidence>
<dbReference type="SMART" id="SM00062">
    <property type="entry name" value="PBPb"/>
    <property type="match status" value="1"/>
</dbReference>